<reference evidence="1" key="1">
    <citation type="submission" date="2023-01" db="EMBL/GenBank/DDBJ databases">
        <title>Genome assembly of the deep-sea coral Lophelia pertusa.</title>
        <authorList>
            <person name="Herrera S."/>
            <person name="Cordes E."/>
        </authorList>
    </citation>
    <scope>NUCLEOTIDE SEQUENCE</scope>
    <source>
        <strain evidence="1">USNM1676648</strain>
        <tissue evidence="1">Polyp</tissue>
    </source>
</reference>
<name>A0A9W9YH08_9CNID</name>
<sequence>MVERVGERLKFRLQISGPLLFHPHEENWILARAVVNGMAYLSKDFGVTWTFLAELCKELKMGCQNRRESGEGRKKTILMTVSTAIHVQHVYSFGLQGQFLFVSVDAQQ</sequence>
<evidence type="ECO:0000313" key="1">
    <source>
        <dbReference type="EMBL" id="KAJ7347165.1"/>
    </source>
</evidence>
<protein>
    <submittedName>
        <fullName evidence="1">Sortilin</fullName>
    </submittedName>
</protein>
<dbReference type="EMBL" id="MU827570">
    <property type="protein sequence ID" value="KAJ7347165.1"/>
    <property type="molecule type" value="Genomic_DNA"/>
</dbReference>
<accession>A0A9W9YH08</accession>
<gene>
    <name evidence="1" type="primary">SORT1_4</name>
    <name evidence="1" type="ORF">OS493_039977</name>
</gene>
<keyword evidence="2" id="KW-1185">Reference proteome</keyword>
<organism evidence="1 2">
    <name type="scientific">Desmophyllum pertusum</name>
    <dbReference type="NCBI Taxonomy" id="174260"/>
    <lineage>
        <taxon>Eukaryota</taxon>
        <taxon>Metazoa</taxon>
        <taxon>Cnidaria</taxon>
        <taxon>Anthozoa</taxon>
        <taxon>Hexacorallia</taxon>
        <taxon>Scleractinia</taxon>
        <taxon>Caryophylliina</taxon>
        <taxon>Caryophylliidae</taxon>
        <taxon>Desmophyllum</taxon>
    </lineage>
</organism>
<dbReference type="AlphaFoldDB" id="A0A9W9YH08"/>
<evidence type="ECO:0000313" key="2">
    <source>
        <dbReference type="Proteomes" id="UP001163046"/>
    </source>
</evidence>
<dbReference type="Proteomes" id="UP001163046">
    <property type="component" value="Unassembled WGS sequence"/>
</dbReference>
<feature type="non-terminal residue" evidence="1">
    <location>
        <position position="1"/>
    </location>
</feature>
<comment type="caution">
    <text evidence="1">The sequence shown here is derived from an EMBL/GenBank/DDBJ whole genome shotgun (WGS) entry which is preliminary data.</text>
</comment>
<proteinExistence type="predicted"/>